<dbReference type="OrthoDB" id="8857552at2"/>
<proteinExistence type="predicted"/>
<dbReference type="Gene3D" id="1.20.1050.10">
    <property type="match status" value="1"/>
</dbReference>
<name>A0A239JG44_9PSED</name>
<dbReference type="Pfam" id="PF14834">
    <property type="entry name" value="GST_C_4"/>
    <property type="match status" value="1"/>
</dbReference>
<dbReference type="PROSITE" id="PS50405">
    <property type="entry name" value="GST_CTER"/>
    <property type="match status" value="1"/>
</dbReference>
<dbReference type="Gene3D" id="3.40.30.10">
    <property type="entry name" value="Glutaredoxin"/>
    <property type="match status" value="1"/>
</dbReference>
<gene>
    <name evidence="3" type="ORF">SAMN05444352_12226</name>
</gene>
<dbReference type="PANTHER" id="PTHR44051:SF8">
    <property type="entry name" value="GLUTATHIONE S-TRANSFERASE GSTA"/>
    <property type="match status" value="1"/>
</dbReference>
<dbReference type="AlphaFoldDB" id="A0A239JG44"/>
<dbReference type="InterPro" id="IPR036249">
    <property type="entry name" value="Thioredoxin-like_sf"/>
</dbReference>
<evidence type="ECO:0000313" key="4">
    <source>
        <dbReference type="Proteomes" id="UP000198407"/>
    </source>
</evidence>
<evidence type="ECO:0000259" key="1">
    <source>
        <dbReference type="PROSITE" id="PS50404"/>
    </source>
</evidence>
<dbReference type="RefSeq" id="WP_042128613.1">
    <property type="nucleotide sequence ID" value="NZ_FZOL01000022.1"/>
</dbReference>
<dbReference type="EMBL" id="FZOL01000022">
    <property type="protein sequence ID" value="SNT04572.1"/>
    <property type="molecule type" value="Genomic_DNA"/>
</dbReference>
<dbReference type="InterPro" id="IPR004045">
    <property type="entry name" value="Glutathione_S-Trfase_N"/>
</dbReference>
<dbReference type="NCBIfam" id="NF011693">
    <property type="entry name" value="PRK15113.1"/>
    <property type="match status" value="1"/>
</dbReference>
<dbReference type="Pfam" id="PF13409">
    <property type="entry name" value="GST_N_2"/>
    <property type="match status" value="1"/>
</dbReference>
<dbReference type="Proteomes" id="UP000198407">
    <property type="component" value="Unassembled WGS sequence"/>
</dbReference>
<evidence type="ECO:0000259" key="2">
    <source>
        <dbReference type="PROSITE" id="PS50405"/>
    </source>
</evidence>
<evidence type="ECO:0000313" key="3">
    <source>
        <dbReference type="EMBL" id="SNT04572.1"/>
    </source>
</evidence>
<organism evidence="3 4">
    <name type="scientific">Pseudomonas japonica</name>
    <dbReference type="NCBI Taxonomy" id="256466"/>
    <lineage>
        <taxon>Bacteria</taxon>
        <taxon>Pseudomonadati</taxon>
        <taxon>Pseudomonadota</taxon>
        <taxon>Gammaproteobacteria</taxon>
        <taxon>Pseudomonadales</taxon>
        <taxon>Pseudomonadaceae</taxon>
        <taxon>Pseudomonas</taxon>
    </lineage>
</organism>
<dbReference type="GO" id="GO:0016740">
    <property type="term" value="F:transferase activity"/>
    <property type="evidence" value="ECO:0007669"/>
    <property type="project" value="UniProtKB-KW"/>
</dbReference>
<reference evidence="4" key="1">
    <citation type="submission" date="2017-06" db="EMBL/GenBank/DDBJ databases">
        <authorList>
            <person name="Varghese N."/>
            <person name="Submissions S."/>
        </authorList>
    </citation>
    <scope>NUCLEOTIDE SEQUENCE [LARGE SCALE GENOMIC DNA]</scope>
    <source>
        <strain evidence="4">DSM 22348</strain>
    </source>
</reference>
<dbReference type="SFLD" id="SFLDG00358">
    <property type="entry name" value="Main_(cytGST)"/>
    <property type="match status" value="1"/>
</dbReference>
<feature type="domain" description="GST C-terminal" evidence="2">
    <location>
        <begin position="92"/>
        <end position="210"/>
    </location>
</feature>
<keyword evidence="3" id="KW-0808">Transferase</keyword>
<dbReference type="InterPro" id="IPR034338">
    <property type="entry name" value="GST_4_C"/>
</dbReference>
<accession>A0A239JG44</accession>
<sequence>MSQPQFHLYVDARHASPYAMSVYVTLREKGLDFDTVLVDLDDGANQADDYTRLSLTQRVPTLLHNGFALSESSAITEYLEDLHPGNPVYPSDPQERARVRQVQAWLRSDLVPIREERSTVVVFYGVKLGPLSAAGQAAARKLIGAAEALLPEGSDYLAGQWSIADVELAVMLNRLALNGDPLPERLRAYAARQWQRPSVQEWVNKQRPAL</sequence>
<dbReference type="InterPro" id="IPR040079">
    <property type="entry name" value="Glutathione_S-Trfase"/>
</dbReference>
<dbReference type="InterPro" id="IPR036282">
    <property type="entry name" value="Glutathione-S-Trfase_C_sf"/>
</dbReference>
<dbReference type="PANTHER" id="PTHR44051">
    <property type="entry name" value="GLUTATHIONE S-TRANSFERASE-RELATED"/>
    <property type="match status" value="1"/>
</dbReference>
<dbReference type="CDD" id="cd00570">
    <property type="entry name" value="GST_N_family"/>
    <property type="match status" value="1"/>
</dbReference>
<dbReference type="CDD" id="cd03195">
    <property type="entry name" value="GST_C_4"/>
    <property type="match status" value="1"/>
</dbReference>
<dbReference type="PROSITE" id="PS50404">
    <property type="entry name" value="GST_NTER"/>
    <property type="match status" value="1"/>
</dbReference>
<protein>
    <submittedName>
        <fullName evidence="3">Glutathione S-transferase</fullName>
    </submittedName>
</protein>
<dbReference type="SFLD" id="SFLDS00019">
    <property type="entry name" value="Glutathione_Transferase_(cytos"/>
    <property type="match status" value="1"/>
</dbReference>
<dbReference type="STRING" id="1215104.GCA_000730585_01062"/>
<dbReference type="InterPro" id="IPR010987">
    <property type="entry name" value="Glutathione-S-Trfase_C-like"/>
</dbReference>
<keyword evidence="4" id="KW-1185">Reference proteome</keyword>
<feature type="domain" description="GST N-terminal" evidence="1">
    <location>
        <begin position="6"/>
        <end position="87"/>
    </location>
</feature>
<dbReference type="SUPFAM" id="SSF47616">
    <property type="entry name" value="GST C-terminal domain-like"/>
    <property type="match status" value="1"/>
</dbReference>
<dbReference type="SUPFAM" id="SSF52833">
    <property type="entry name" value="Thioredoxin-like"/>
    <property type="match status" value="1"/>
</dbReference>